<dbReference type="AlphaFoldDB" id="A0AAU0UMP8"/>
<evidence type="ECO:0000313" key="9">
    <source>
        <dbReference type="EMBL" id="WRO21647.1"/>
    </source>
</evidence>
<evidence type="ECO:0000256" key="3">
    <source>
        <dbReference type="ARBA" id="ARBA00022617"/>
    </source>
</evidence>
<gene>
    <name evidence="9" type="ORF">MFMK1_001457</name>
</gene>
<evidence type="ECO:0000259" key="8">
    <source>
        <dbReference type="Pfam" id="PF03264"/>
    </source>
</evidence>
<dbReference type="GO" id="GO:0030313">
    <property type="term" value="C:cell envelope"/>
    <property type="evidence" value="ECO:0007669"/>
    <property type="project" value="UniProtKB-SubCell"/>
</dbReference>
<feature type="transmembrane region" description="Helical" evidence="7">
    <location>
        <begin position="9"/>
        <end position="29"/>
    </location>
</feature>
<keyword evidence="10" id="KW-1185">Reference proteome</keyword>
<keyword evidence="2" id="KW-0813">Transport</keyword>
<feature type="domain" description="NapC/NirT cytochrome c N-terminal" evidence="8">
    <location>
        <begin position="14"/>
        <end position="82"/>
    </location>
</feature>
<keyword evidence="7" id="KW-0812">Transmembrane</keyword>
<name>A0AAU0UMP8_9FIRM</name>
<keyword evidence="5" id="KW-0249">Electron transport</keyword>
<evidence type="ECO:0000256" key="6">
    <source>
        <dbReference type="ARBA" id="ARBA00023004"/>
    </source>
</evidence>
<dbReference type="RefSeq" id="WP_366924479.1">
    <property type="nucleotide sequence ID" value="NZ_CP121694.1"/>
</dbReference>
<dbReference type="SUPFAM" id="SSF48695">
    <property type="entry name" value="Multiheme cytochromes"/>
    <property type="match status" value="1"/>
</dbReference>
<organism evidence="9 10">
    <name type="scientific">Metallumcola ferriviriculae</name>
    <dbReference type="NCBI Taxonomy" id="3039180"/>
    <lineage>
        <taxon>Bacteria</taxon>
        <taxon>Bacillati</taxon>
        <taxon>Bacillota</taxon>
        <taxon>Clostridia</taxon>
        <taxon>Neomoorellales</taxon>
        <taxon>Desulfitibacteraceae</taxon>
        <taxon>Metallumcola</taxon>
    </lineage>
</organism>
<reference evidence="9 10" key="1">
    <citation type="submission" date="2023-04" db="EMBL/GenBank/DDBJ databases">
        <authorList>
            <person name="Hsu D."/>
        </authorList>
    </citation>
    <scope>NUCLEOTIDE SEQUENCE [LARGE SCALE GENOMIC DNA]</scope>
    <source>
        <strain evidence="9 10">MK1</strain>
    </source>
</reference>
<dbReference type="Pfam" id="PF03264">
    <property type="entry name" value="Cytochrom_NNT"/>
    <property type="match status" value="1"/>
</dbReference>
<dbReference type="GO" id="GO:0046872">
    <property type="term" value="F:metal ion binding"/>
    <property type="evidence" value="ECO:0007669"/>
    <property type="project" value="UniProtKB-KW"/>
</dbReference>
<keyword evidence="3" id="KW-0349">Heme</keyword>
<dbReference type="Gene3D" id="1.10.3820.10">
    <property type="entry name" value="Di-heme elbow motif domain"/>
    <property type="match status" value="1"/>
</dbReference>
<comment type="subcellular location">
    <subcellularLocation>
        <location evidence="1">Cell envelope</location>
    </subcellularLocation>
</comment>
<evidence type="ECO:0000256" key="4">
    <source>
        <dbReference type="ARBA" id="ARBA00022723"/>
    </source>
</evidence>
<keyword evidence="6" id="KW-0408">Iron</keyword>
<evidence type="ECO:0000256" key="7">
    <source>
        <dbReference type="SAM" id="Phobius"/>
    </source>
</evidence>
<protein>
    <submittedName>
        <fullName evidence="9">NapC/NirT family cytochrome c</fullName>
    </submittedName>
</protein>
<keyword evidence="7" id="KW-0472">Membrane</keyword>
<evidence type="ECO:0000313" key="10">
    <source>
        <dbReference type="Proteomes" id="UP001329915"/>
    </source>
</evidence>
<accession>A0AAU0UMP8</accession>
<keyword evidence="7" id="KW-1133">Transmembrane helix</keyword>
<proteinExistence type="predicted"/>
<evidence type="ECO:0000256" key="5">
    <source>
        <dbReference type="ARBA" id="ARBA00022982"/>
    </source>
</evidence>
<evidence type="ECO:0000256" key="2">
    <source>
        <dbReference type="ARBA" id="ARBA00022448"/>
    </source>
</evidence>
<evidence type="ECO:0000256" key="1">
    <source>
        <dbReference type="ARBA" id="ARBA00004196"/>
    </source>
</evidence>
<dbReference type="EMBL" id="CP121694">
    <property type="protein sequence ID" value="WRO21647.1"/>
    <property type="molecule type" value="Genomic_DNA"/>
</dbReference>
<dbReference type="Proteomes" id="UP001329915">
    <property type="component" value="Chromosome"/>
</dbReference>
<sequence length="158" mass="17923">MIKFLLKALGYLGIIFLFGIAAFFATYGATSSTDFCKSCHEVKPFVESWEQSPHQEVHCFGCHEYQRPGGFIESKARGLSYLVAYYTQKDPIPVKGIFYESKCISCHLGSNKDFPEAPLLPKEPVDHGDLITRQRPCTECHQNTGHEHYFGLEERLAK</sequence>
<dbReference type="InterPro" id="IPR036280">
    <property type="entry name" value="Multihaem_cyt_sf"/>
</dbReference>
<dbReference type="InterPro" id="IPR038266">
    <property type="entry name" value="NapC/NirT_cytc_sf"/>
</dbReference>
<keyword evidence="4" id="KW-0479">Metal-binding</keyword>
<dbReference type="KEGG" id="dbc:MFMK1_001457"/>
<dbReference type="InterPro" id="IPR005126">
    <property type="entry name" value="NapC/NirT_cyt_c_N"/>
</dbReference>